<comment type="caution">
    <text evidence="5">The sequence shown here is derived from an EMBL/GenBank/DDBJ whole genome shotgun (WGS) entry which is preliminary data.</text>
</comment>
<dbReference type="Gene3D" id="3.40.1090.10">
    <property type="entry name" value="Cytosolic phospholipase A2 catalytic domain"/>
    <property type="match status" value="1"/>
</dbReference>
<feature type="domain" description="PNPLA" evidence="4">
    <location>
        <begin position="13"/>
        <end position="188"/>
    </location>
</feature>
<dbReference type="InterPro" id="IPR002641">
    <property type="entry name" value="PNPLA_dom"/>
</dbReference>
<keyword evidence="2" id="KW-0442">Lipid degradation</keyword>
<evidence type="ECO:0000256" key="2">
    <source>
        <dbReference type="PROSITE-ProRule" id="PRU01161"/>
    </source>
</evidence>
<comment type="caution">
    <text evidence="2">Lacks conserved residue(s) required for the propagation of feature annotation.</text>
</comment>
<feature type="compositionally biased region" description="Basic residues" evidence="3">
    <location>
        <begin position="340"/>
        <end position="351"/>
    </location>
</feature>
<evidence type="ECO:0000313" key="6">
    <source>
        <dbReference type="Proteomes" id="UP000298058"/>
    </source>
</evidence>
<organism evidence="5 6">
    <name type="scientific">Leptospira idonii</name>
    <dbReference type="NCBI Taxonomy" id="1193500"/>
    <lineage>
        <taxon>Bacteria</taxon>
        <taxon>Pseudomonadati</taxon>
        <taxon>Spirochaetota</taxon>
        <taxon>Spirochaetia</taxon>
        <taxon>Leptospirales</taxon>
        <taxon>Leptospiraceae</taxon>
        <taxon>Leptospira</taxon>
    </lineage>
</organism>
<feature type="active site" description="Proton acceptor" evidence="2">
    <location>
        <position position="175"/>
    </location>
</feature>
<feature type="active site" description="Nucleophile" evidence="2">
    <location>
        <position position="48"/>
    </location>
</feature>
<sequence>MKLPIAKGNKRALLVEGGGMKGAFAGGVLHGLNSVLTAKNFDLVVGVSSGACSAAYYVTMDKPEPEKSKNALSVWYKELSGRQLISLFHPLRGKTFLDQEYLIDFIFREKVRLESENFETNGLPEFRIAVSNLQSHSIEYVKATTSNVFDLLKAATSLPIATRGKHKLEGVTYSDAAILNPLPLQDLIEAGYKDITVVMNSPMERVSEPLGFLTGLLAFPRNWKLSKLMREFHHHHFNDARRIAKEPPAGVKIHTIAPDDSLPVGLVTTIGQKLKETVDLGVQKGEDAARFLFEMFFPKGKSEKGKRSSRKKDSTRAGKGKHPSPNKSYVKSKLSPAPKKTSKKAVSSKKK</sequence>
<evidence type="ECO:0000259" key="4">
    <source>
        <dbReference type="PROSITE" id="PS51635"/>
    </source>
</evidence>
<dbReference type="GO" id="GO:0016042">
    <property type="term" value="P:lipid catabolic process"/>
    <property type="evidence" value="ECO:0007669"/>
    <property type="project" value="UniProtKB-UniRule"/>
</dbReference>
<dbReference type="Pfam" id="PF01734">
    <property type="entry name" value="Patatin"/>
    <property type="match status" value="1"/>
</dbReference>
<dbReference type="SUPFAM" id="SSF52151">
    <property type="entry name" value="FabD/lysophospholipase-like"/>
    <property type="match status" value="1"/>
</dbReference>
<protein>
    <submittedName>
        <fullName evidence="5">Hydrolase</fullName>
    </submittedName>
</protein>
<keyword evidence="2 5" id="KW-0378">Hydrolase</keyword>
<keyword evidence="6" id="KW-1185">Reference proteome</keyword>
<dbReference type="GO" id="GO:0016787">
    <property type="term" value="F:hydrolase activity"/>
    <property type="evidence" value="ECO:0007669"/>
    <property type="project" value="UniProtKB-UniRule"/>
</dbReference>
<evidence type="ECO:0000256" key="3">
    <source>
        <dbReference type="SAM" id="MobiDB-lite"/>
    </source>
</evidence>
<dbReference type="AlphaFoldDB" id="A0A4R9M2I4"/>
<dbReference type="PROSITE" id="PS51635">
    <property type="entry name" value="PNPLA"/>
    <property type="match status" value="1"/>
</dbReference>
<dbReference type="EMBL" id="RQHW01000002">
    <property type="protein sequence ID" value="TGN20970.1"/>
    <property type="molecule type" value="Genomic_DNA"/>
</dbReference>
<feature type="short sequence motif" description="GXGXXG" evidence="2">
    <location>
        <begin position="17"/>
        <end position="22"/>
    </location>
</feature>
<evidence type="ECO:0000313" key="5">
    <source>
        <dbReference type="EMBL" id="TGN20970.1"/>
    </source>
</evidence>
<feature type="compositionally biased region" description="Basic and acidic residues" evidence="3">
    <location>
        <begin position="300"/>
        <end position="316"/>
    </location>
</feature>
<dbReference type="Proteomes" id="UP000298058">
    <property type="component" value="Unassembled WGS sequence"/>
</dbReference>
<reference evidence="5" key="1">
    <citation type="journal article" date="2019" name="PLoS Negl. Trop. Dis.">
        <title>Revisiting the worldwide diversity of Leptospira species in the environment.</title>
        <authorList>
            <person name="Vincent A.T."/>
            <person name="Schiettekatte O."/>
            <person name="Bourhy P."/>
            <person name="Veyrier F.J."/>
            <person name="Picardeau M."/>
        </authorList>
    </citation>
    <scope>NUCLEOTIDE SEQUENCE [LARGE SCALE GENOMIC DNA]</scope>
    <source>
        <strain evidence="5">201300427</strain>
    </source>
</reference>
<feature type="region of interest" description="Disordered" evidence="3">
    <location>
        <begin position="300"/>
        <end position="351"/>
    </location>
</feature>
<dbReference type="InterPro" id="IPR016035">
    <property type="entry name" value="Acyl_Trfase/lysoPLipase"/>
</dbReference>
<name>A0A4R9M2I4_9LEPT</name>
<proteinExistence type="predicted"/>
<accession>A0A4R9M2I4</accession>
<feature type="short sequence motif" description="GXSXG" evidence="2">
    <location>
        <begin position="46"/>
        <end position="50"/>
    </location>
</feature>
<dbReference type="OrthoDB" id="9802424at2"/>
<evidence type="ECO:0000256" key="1">
    <source>
        <dbReference type="ARBA" id="ARBA00023098"/>
    </source>
</evidence>
<keyword evidence="1 2" id="KW-0443">Lipid metabolism</keyword>
<gene>
    <name evidence="5" type="ORF">EHS15_00150</name>
</gene>